<name>H5X1K9_9PSEU</name>
<accession>H5X1K9</accession>
<dbReference type="AlphaFoldDB" id="H5X1K9"/>
<dbReference type="eggNOG" id="COG3612">
    <property type="taxonomic scope" value="Bacteria"/>
</dbReference>
<dbReference type="SUPFAM" id="SSF48239">
    <property type="entry name" value="Terpenoid cyclases/Protein prenyltransferases"/>
    <property type="match status" value="1"/>
</dbReference>
<gene>
    <name evidence="1" type="ORF">SacmaDRAFT_1526</name>
</gene>
<dbReference type="HOGENOM" id="CLU_051344_0_0_11"/>
<proteinExistence type="predicted"/>
<dbReference type="EMBL" id="CM001439">
    <property type="protein sequence ID" value="EHR49802.1"/>
    <property type="molecule type" value="Genomic_DNA"/>
</dbReference>
<protein>
    <submittedName>
        <fullName evidence="1">Uncharacterized protein</fullName>
    </submittedName>
</protein>
<sequence length="314" mass="33710">MLAGTIRLMTIDFAAAETFLDTHARLLDRHRLRLLLGVGDEQAAVSALLGYRNADGGFGNGLEPDLRARHSQPACALHAFEVFADIAPARSVHAARLCDWLAGVTLADGGLPFALPVANPAGCAPFWLAADPNRSSLQISAIVAANAHRVARHDPEVAAHPWLARVTDYCESAIRAVRDGSPHAIELAFAVRFVDELHAGAPARAEELLAPLARHIPADGLVHVRGGTEEEFMRPLDFSPLPGMPSRELFGSGIVEAELDALARRQQSDGGWPVDFASYSPAARLEWRGYATVQAVWLLRGNGLLPRSPQRASG</sequence>
<dbReference type="STRING" id="882083.SacmaDRAFT_1526"/>
<evidence type="ECO:0000313" key="2">
    <source>
        <dbReference type="Proteomes" id="UP000004926"/>
    </source>
</evidence>
<organism evidence="1 2">
    <name type="scientific">Saccharomonospora marina XMU15</name>
    <dbReference type="NCBI Taxonomy" id="882083"/>
    <lineage>
        <taxon>Bacteria</taxon>
        <taxon>Bacillati</taxon>
        <taxon>Actinomycetota</taxon>
        <taxon>Actinomycetes</taxon>
        <taxon>Pseudonocardiales</taxon>
        <taxon>Pseudonocardiaceae</taxon>
        <taxon>Saccharomonospora</taxon>
    </lineage>
</organism>
<evidence type="ECO:0000313" key="1">
    <source>
        <dbReference type="EMBL" id="EHR49802.1"/>
    </source>
</evidence>
<dbReference type="InterPro" id="IPR008930">
    <property type="entry name" value="Terpenoid_cyclase/PrenylTrfase"/>
</dbReference>
<keyword evidence="2" id="KW-1185">Reference proteome</keyword>
<dbReference type="Proteomes" id="UP000004926">
    <property type="component" value="Chromosome"/>
</dbReference>
<reference evidence="1 2" key="1">
    <citation type="journal article" date="2012" name="Stand. Genomic Sci.">
        <title>Genome sequence of the ocean sediment bacterium Saccharomonospora marina type strain (XMU15(T)).</title>
        <authorList>
            <person name="Klenk H.P."/>
            <person name="Lu M."/>
            <person name="Lucas S."/>
            <person name="Lapidus A."/>
            <person name="Copeland A."/>
            <person name="Pitluck S."/>
            <person name="Goodwin L.A."/>
            <person name="Han C."/>
            <person name="Tapia R."/>
            <person name="Brambilla E.M."/>
            <person name="Potter G."/>
            <person name="Land M."/>
            <person name="Ivanova N."/>
            <person name="Rohde M."/>
            <person name="Goker M."/>
            <person name="Detter J.C."/>
            <person name="Li W.J."/>
            <person name="Kyrpides N.C."/>
            <person name="Woyke T."/>
        </authorList>
    </citation>
    <scope>NUCLEOTIDE SEQUENCE [LARGE SCALE GENOMIC DNA]</scope>
    <source>
        <strain evidence="1 2">XMU15</strain>
    </source>
</reference>